<evidence type="ECO:0000256" key="1">
    <source>
        <dbReference type="SAM" id="MobiDB-lite"/>
    </source>
</evidence>
<proteinExistence type="predicted"/>
<organism evidence="2 3">
    <name type="scientific">Triticum turgidum subsp. durum</name>
    <name type="common">Durum wheat</name>
    <name type="synonym">Triticum durum</name>
    <dbReference type="NCBI Taxonomy" id="4567"/>
    <lineage>
        <taxon>Eukaryota</taxon>
        <taxon>Viridiplantae</taxon>
        <taxon>Streptophyta</taxon>
        <taxon>Embryophyta</taxon>
        <taxon>Tracheophyta</taxon>
        <taxon>Spermatophyta</taxon>
        <taxon>Magnoliopsida</taxon>
        <taxon>Liliopsida</taxon>
        <taxon>Poales</taxon>
        <taxon>Poaceae</taxon>
        <taxon>BOP clade</taxon>
        <taxon>Pooideae</taxon>
        <taxon>Triticodae</taxon>
        <taxon>Triticeae</taxon>
        <taxon>Triticinae</taxon>
        <taxon>Triticum</taxon>
    </lineage>
</organism>
<dbReference type="AlphaFoldDB" id="A0A9R1B0F1"/>
<dbReference type="EMBL" id="LT934121">
    <property type="protein sequence ID" value="VAI46858.1"/>
    <property type="molecule type" value="Genomic_DNA"/>
</dbReference>
<gene>
    <name evidence="2" type="ORF">TRITD_6Av1G138810</name>
</gene>
<accession>A0A9R1B0F1</accession>
<feature type="compositionally biased region" description="Low complexity" evidence="1">
    <location>
        <begin position="70"/>
        <end position="83"/>
    </location>
</feature>
<sequence length="230" mass="23669">MGRSPSPSGVRSSDFIIYATPASGGGLTANCDDHREGENLDSDLGWLYPVTAAIERRSLPEAQHGGGKESSAPLHSAATAAHAPAPGVKLEDYVNECAVSVTAYPEARRGGGKKPSSALLPSAVALLPALAPAPDLMLEDYVSKGVVSVTAHPEVRRGSGKRSSSARSPLSPAATVLALASGRSLKDYVKEWVARKVASGASPQHCVLPFLNGAPKAVRVSAPNDRITSG</sequence>
<evidence type="ECO:0000313" key="2">
    <source>
        <dbReference type="EMBL" id="VAI46858.1"/>
    </source>
</evidence>
<keyword evidence="3" id="KW-1185">Reference proteome</keyword>
<dbReference type="Proteomes" id="UP000324705">
    <property type="component" value="Chromosome 6A"/>
</dbReference>
<feature type="region of interest" description="Disordered" evidence="1">
    <location>
        <begin position="57"/>
        <end position="83"/>
    </location>
</feature>
<evidence type="ECO:0000313" key="3">
    <source>
        <dbReference type="Proteomes" id="UP000324705"/>
    </source>
</evidence>
<reference evidence="2 3" key="1">
    <citation type="submission" date="2017-09" db="EMBL/GenBank/DDBJ databases">
        <authorList>
            <consortium name="International Durum Wheat Genome Sequencing Consortium (IDWGSC)"/>
            <person name="Milanesi L."/>
        </authorList>
    </citation>
    <scope>NUCLEOTIDE SEQUENCE [LARGE SCALE GENOMIC DNA]</scope>
    <source>
        <strain evidence="3">cv. Svevo</strain>
    </source>
</reference>
<protein>
    <submittedName>
        <fullName evidence="2">Uncharacterized protein</fullName>
    </submittedName>
</protein>
<name>A0A9R1B0F1_TRITD</name>
<dbReference type="Gramene" id="TRITD6Av1G138810.11">
    <property type="protein sequence ID" value="TRITD6Av1G138810.11"/>
    <property type="gene ID" value="TRITD6Av1G138810"/>
</dbReference>